<proteinExistence type="predicted"/>
<evidence type="ECO:0000313" key="2">
    <source>
        <dbReference type="Proteomes" id="UP000825729"/>
    </source>
</evidence>
<sequence>MPPQTTDGVGHEEPALVDSVPEEETELLLRSFTFLNFLQPPLQHLPLQALRSRFHHPHELRPQLSATTATSTRTELWRRITTFGHDANKTIINS</sequence>
<keyword evidence="2" id="KW-1185">Reference proteome</keyword>
<reference evidence="1 2" key="1">
    <citation type="submission" date="2021-07" db="EMBL/GenBank/DDBJ databases">
        <title>The Aristolochia fimbriata genome: insights into angiosperm evolution, floral development and chemical biosynthesis.</title>
        <authorList>
            <person name="Jiao Y."/>
        </authorList>
    </citation>
    <scope>NUCLEOTIDE SEQUENCE [LARGE SCALE GENOMIC DNA]</scope>
    <source>
        <strain evidence="1">IBCAS-2021</strain>
        <tissue evidence="1">Leaf</tissue>
    </source>
</reference>
<gene>
    <name evidence="1" type="ORF">H6P81_016104</name>
</gene>
<protein>
    <submittedName>
        <fullName evidence="1">Uncharacterized protein</fullName>
    </submittedName>
</protein>
<dbReference type="AlphaFoldDB" id="A0AAV7E816"/>
<name>A0AAV7E816_ARIFI</name>
<accession>A0AAV7E816</accession>
<organism evidence="1 2">
    <name type="scientific">Aristolochia fimbriata</name>
    <name type="common">White veined hardy Dutchman's pipe vine</name>
    <dbReference type="NCBI Taxonomy" id="158543"/>
    <lineage>
        <taxon>Eukaryota</taxon>
        <taxon>Viridiplantae</taxon>
        <taxon>Streptophyta</taxon>
        <taxon>Embryophyta</taxon>
        <taxon>Tracheophyta</taxon>
        <taxon>Spermatophyta</taxon>
        <taxon>Magnoliopsida</taxon>
        <taxon>Magnoliidae</taxon>
        <taxon>Piperales</taxon>
        <taxon>Aristolochiaceae</taxon>
        <taxon>Aristolochia</taxon>
    </lineage>
</organism>
<dbReference type="Proteomes" id="UP000825729">
    <property type="component" value="Unassembled WGS sequence"/>
</dbReference>
<comment type="caution">
    <text evidence="1">The sequence shown here is derived from an EMBL/GenBank/DDBJ whole genome shotgun (WGS) entry which is preliminary data.</text>
</comment>
<evidence type="ECO:0000313" key="1">
    <source>
        <dbReference type="EMBL" id="KAG9444764.1"/>
    </source>
</evidence>
<dbReference type="EMBL" id="JAINDJ010000006">
    <property type="protein sequence ID" value="KAG9444764.1"/>
    <property type="molecule type" value="Genomic_DNA"/>
</dbReference>